<dbReference type="InterPro" id="IPR007750">
    <property type="entry name" value="DUF674"/>
</dbReference>
<organism evidence="2 3">
    <name type="scientific">Panicum virgatum</name>
    <name type="common">Blackwell switchgrass</name>
    <dbReference type="NCBI Taxonomy" id="38727"/>
    <lineage>
        <taxon>Eukaryota</taxon>
        <taxon>Viridiplantae</taxon>
        <taxon>Streptophyta</taxon>
        <taxon>Embryophyta</taxon>
        <taxon>Tracheophyta</taxon>
        <taxon>Spermatophyta</taxon>
        <taxon>Magnoliopsida</taxon>
        <taxon>Liliopsida</taxon>
        <taxon>Poales</taxon>
        <taxon>Poaceae</taxon>
        <taxon>PACMAD clade</taxon>
        <taxon>Panicoideae</taxon>
        <taxon>Panicodae</taxon>
        <taxon>Paniceae</taxon>
        <taxon>Panicinae</taxon>
        <taxon>Panicum</taxon>
        <taxon>Panicum sect. Hiantes</taxon>
    </lineage>
</organism>
<sequence>MLLARRLPRTGRPPCICAAPPRPAPVTASQALEDGGGDHHPALHEAPHRHKVRARAVRGGEQEVVDILFSLLALPVATAVTLVETDYGHRGAGSVGNLFASAEKLGYAYIQPGAAKDKLPRPTPSLLLMPASSFEPSRIFFRCHYNYSYHHRGGQNCGSYMTDARGTRCPNCTNEMTAKLHYVSPAWSGLANPSQILEQSTSSDGSTAAATYTVLDDLTITPHAPMTAISSVAQLGSLGVTDLAALQERTVRLRYNEGLAILKASMHSKTVLTDVFLGDRT</sequence>
<gene>
    <name evidence="2" type="ORF">PVAP13_5KG106200</name>
</gene>
<dbReference type="Proteomes" id="UP000823388">
    <property type="component" value="Chromosome 5K"/>
</dbReference>
<evidence type="ECO:0000313" key="2">
    <source>
        <dbReference type="EMBL" id="KAG2595591.1"/>
    </source>
</evidence>
<evidence type="ECO:0000256" key="1">
    <source>
        <dbReference type="SAM" id="MobiDB-lite"/>
    </source>
</evidence>
<dbReference type="PANTHER" id="PTHR33103:SF19">
    <property type="entry name" value="OS09G0544700 PROTEIN"/>
    <property type="match status" value="1"/>
</dbReference>
<dbReference type="Pfam" id="PF05056">
    <property type="entry name" value="DUF674"/>
    <property type="match status" value="1"/>
</dbReference>
<name>A0A8T0SAH2_PANVG</name>
<feature type="compositionally biased region" description="Basic and acidic residues" evidence="1">
    <location>
        <begin position="36"/>
        <end position="46"/>
    </location>
</feature>
<evidence type="ECO:0000313" key="3">
    <source>
        <dbReference type="Proteomes" id="UP000823388"/>
    </source>
</evidence>
<feature type="region of interest" description="Disordered" evidence="1">
    <location>
        <begin position="20"/>
        <end position="48"/>
    </location>
</feature>
<dbReference type="AlphaFoldDB" id="A0A8T0SAH2"/>
<dbReference type="PANTHER" id="PTHR33103">
    <property type="entry name" value="OS01G0153900 PROTEIN"/>
    <property type="match status" value="1"/>
</dbReference>
<dbReference type="EMBL" id="CM029045">
    <property type="protein sequence ID" value="KAG2595591.1"/>
    <property type="molecule type" value="Genomic_DNA"/>
</dbReference>
<accession>A0A8T0SAH2</accession>
<comment type="caution">
    <text evidence="2">The sequence shown here is derived from an EMBL/GenBank/DDBJ whole genome shotgun (WGS) entry which is preliminary data.</text>
</comment>
<reference evidence="2" key="1">
    <citation type="submission" date="2020-05" db="EMBL/GenBank/DDBJ databases">
        <title>WGS assembly of Panicum virgatum.</title>
        <authorList>
            <person name="Lovell J.T."/>
            <person name="Jenkins J."/>
            <person name="Shu S."/>
            <person name="Juenger T.E."/>
            <person name="Schmutz J."/>
        </authorList>
    </citation>
    <scope>NUCLEOTIDE SEQUENCE</scope>
    <source>
        <strain evidence="2">AP13</strain>
    </source>
</reference>
<keyword evidence="3" id="KW-1185">Reference proteome</keyword>
<proteinExistence type="predicted"/>
<protein>
    <submittedName>
        <fullName evidence="2">Uncharacterized protein</fullName>
    </submittedName>
</protein>